<dbReference type="PANTHER" id="PTHR39624">
    <property type="entry name" value="PROTEIN INVOLVED IN RIMO-MEDIATED BETA-METHYLTHIOLATION OF RIBOSOMAL PROTEIN S12 YCAO"/>
    <property type="match status" value="1"/>
</dbReference>
<dbReference type="AlphaFoldDB" id="A0A512PPM3"/>
<dbReference type="InterPro" id="IPR036102">
    <property type="entry name" value="OsmC/Ohrsf"/>
</dbReference>
<dbReference type="SUPFAM" id="SSF82784">
    <property type="entry name" value="OsmC-like"/>
    <property type="match status" value="1"/>
</dbReference>
<dbReference type="Proteomes" id="UP000321569">
    <property type="component" value="Unassembled WGS sequence"/>
</dbReference>
<dbReference type="EMBL" id="BKAM01000050">
    <property type="protein sequence ID" value="GEP73102.1"/>
    <property type="molecule type" value="Genomic_DNA"/>
</dbReference>
<reference evidence="1 2" key="1">
    <citation type="submission" date="2019-07" db="EMBL/GenBank/DDBJ databases">
        <title>Whole genome shotgun sequence of Lactobacillus rapi NBRC 109618.</title>
        <authorList>
            <person name="Hosoyama A."/>
            <person name="Uohara A."/>
            <person name="Ohji S."/>
            <person name="Ichikawa N."/>
        </authorList>
    </citation>
    <scope>NUCLEOTIDE SEQUENCE [LARGE SCALE GENOMIC DNA]</scope>
    <source>
        <strain evidence="1 2">NBRC 109618</strain>
    </source>
</reference>
<evidence type="ECO:0000313" key="1">
    <source>
        <dbReference type="EMBL" id="GEP73102.1"/>
    </source>
</evidence>
<dbReference type="InterPro" id="IPR015946">
    <property type="entry name" value="KH_dom-like_a/b"/>
</dbReference>
<organism evidence="1 2">
    <name type="scientific">Lentilactobacillus rapi</name>
    <dbReference type="NCBI Taxonomy" id="481723"/>
    <lineage>
        <taxon>Bacteria</taxon>
        <taxon>Bacillati</taxon>
        <taxon>Bacillota</taxon>
        <taxon>Bacilli</taxon>
        <taxon>Lactobacillales</taxon>
        <taxon>Lactobacillaceae</taxon>
        <taxon>Lentilactobacillus</taxon>
    </lineage>
</organism>
<dbReference type="Pfam" id="PF02566">
    <property type="entry name" value="OsmC"/>
    <property type="match status" value="1"/>
</dbReference>
<name>A0A512PPM3_9LACO</name>
<dbReference type="InterPro" id="IPR003718">
    <property type="entry name" value="OsmC/Ohr_fam"/>
</dbReference>
<dbReference type="PANTHER" id="PTHR39624:SF2">
    <property type="entry name" value="OSMC-LIKE PROTEIN"/>
    <property type="match status" value="1"/>
</dbReference>
<evidence type="ECO:0000313" key="2">
    <source>
        <dbReference type="Proteomes" id="UP000321569"/>
    </source>
</evidence>
<accession>A0A512PPM3</accession>
<dbReference type="OrthoDB" id="1433018at2"/>
<dbReference type="STRING" id="1423795.FD12_GL002707"/>
<proteinExistence type="predicted"/>
<protein>
    <submittedName>
        <fullName evidence="1">Uncharacterized protein</fullName>
    </submittedName>
</protein>
<comment type="caution">
    <text evidence="1">The sequence shown here is derived from an EMBL/GenBank/DDBJ whole genome shotgun (WGS) entry which is preliminary data.</text>
</comment>
<sequence length="141" mass="15768">MSEYKVHSELRNIGAKTVHTARLHRFTSDTPTEHHGTDTGPSPVEYLLGALGACLGASAAGYAHSPNYDIKIEKFDMDFTAETERYPDKSSKVTKIHVKIDSKTNLSKEENEKFVENVIHISTIHNTLQDSVEFSFEISDD</sequence>
<dbReference type="RefSeq" id="WP_054748737.1">
    <property type="nucleotide sequence ID" value="NZ_BKAM01000050.1"/>
</dbReference>
<gene>
    <name evidence="1" type="ORF">LRA02_19700</name>
</gene>
<dbReference type="Gene3D" id="3.30.300.20">
    <property type="match status" value="1"/>
</dbReference>